<name>A0A367WUT5_9PROT</name>
<dbReference type="InterPro" id="IPR001387">
    <property type="entry name" value="Cro/C1-type_HTH"/>
</dbReference>
<accession>A0A367WUT5</accession>
<dbReference type="AlphaFoldDB" id="A0A367WUT5"/>
<dbReference type="InterPro" id="IPR050807">
    <property type="entry name" value="TransReg_Diox_bact_type"/>
</dbReference>
<organism evidence="3 4">
    <name type="scientific">Thalassospira xiamenensis</name>
    <dbReference type="NCBI Taxonomy" id="220697"/>
    <lineage>
        <taxon>Bacteria</taxon>
        <taxon>Pseudomonadati</taxon>
        <taxon>Pseudomonadota</taxon>
        <taxon>Alphaproteobacteria</taxon>
        <taxon>Rhodospirillales</taxon>
        <taxon>Thalassospiraceae</taxon>
        <taxon>Thalassospira</taxon>
    </lineage>
</organism>
<dbReference type="EMBL" id="JPWJ01000018">
    <property type="protein sequence ID" value="RCK44400.1"/>
    <property type="molecule type" value="Genomic_DNA"/>
</dbReference>
<keyword evidence="1" id="KW-0238">DNA-binding</keyword>
<dbReference type="GO" id="GO:0003677">
    <property type="term" value="F:DNA binding"/>
    <property type="evidence" value="ECO:0007669"/>
    <property type="project" value="UniProtKB-KW"/>
</dbReference>
<dbReference type="InterPro" id="IPR010982">
    <property type="entry name" value="Lambda_DNA-bd_dom_sf"/>
</dbReference>
<dbReference type="GO" id="GO:0005829">
    <property type="term" value="C:cytosol"/>
    <property type="evidence" value="ECO:0007669"/>
    <property type="project" value="TreeGrafter"/>
</dbReference>
<dbReference type="PROSITE" id="PS50943">
    <property type="entry name" value="HTH_CROC1"/>
    <property type="match status" value="1"/>
</dbReference>
<evidence type="ECO:0000313" key="4">
    <source>
        <dbReference type="Proteomes" id="UP000252266"/>
    </source>
</evidence>
<evidence type="ECO:0000256" key="1">
    <source>
        <dbReference type="ARBA" id="ARBA00023125"/>
    </source>
</evidence>
<dbReference type="GO" id="GO:0003700">
    <property type="term" value="F:DNA-binding transcription factor activity"/>
    <property type="evidence" value="ECO:0007669"/>
    <property type="project" value="TreeGrafter"/>
</dbReference>
<protein>
    <recommendedName>
        <fullName evidence="2">HTH cro/C1-type domain-containing protein</fullName>
    </recommendedName>
</protein>
<evidence type="ECO:0000313" key="3">
    <source>
        <dbReference type="EMBL" id="RCK44400.1"/>
    </source>
</evidence>
<dbReference type="RefSeq" id="WP_062961367.1">
    <property type="nucleotide sequence ID" value="NZ_JPWJ01000018.1"/>
</dbReference>
<dbReference type="Gene3D" id="1.10.260.40">
    <property type="entry name" value="lambda repressor-like DNA-binding domains"/>
    <property type="match status" value="1"/>
</dbReference>
<comment type="caution">
    <text evidence="3">The sequence shown here is derived from an EMBL/GenBank/DDBJ whole genome shotgun (WGS) entry which is preliminary data.</text>
</comment>
<evidence type="ECO:0000259" key="2">
    <source>
        <dbReference type="PROSITE" id="PS50943"/>
    </source>
</evidence>
<proteinExistence type="predicted"/>
<feature type="domain" description="HTH cro/C1-type" evidence="2">
    <location>
        <begin position="64"/>
        <end position="118"/>
    </location>
</feature>
<reference evidence="3 4" key="1">
    <citation type="submission" date="2014-07" db="EMBL/GenBank/DDBJ databases">
        <title>Draft genome sequence of Thalassospira xiamenensis IB13.</title>
        <authorList>
            <person name="Lai Q."/>
            <person name="Shao Z."/>
        </authorList>
    </citation>
    <scope>NUCLEOTIDE SEQUENCE [LARGE SCALE GENOMIC DNA]</scope>
    <source>
        <strain evidence="3 4">IB13</strain>
    </source>
</reference>
<dbReference type="Pfam" id="PF01381">
    <property type="entry name" value="HTH_3"/>
    <property type="match status" value="1"/>
</dbReference>
<sequence>MIKPQFIYQGDEPAFVVLPYAEWLATIDEDQADEIALQQARAADDGTRYPQEVVTRLMDGESPIRVYREFHELTQEQLAEKAGVTKVYIGQLERGERNMSPKLRAKIAVILDVDNDDLTPWSQD</sequence>
<dbReference type="PANTHER" id="PTHR46797:SF1">
    <property type="entry name" value="METHYLPHOSPHONATE SYNTHASE"/>
    <property type="match status" value="1"/>
</dbReference>
<gene>
    <name evidence="3" type="ORF">TH44_22580</name>
</gene>
<dbReference type="Proteomes" id="UP000252266">
    <property type="component" value="Unassembled WGS sequence"/>
</dbReference>
<dbReference type="SUPFAM" id="SSF47413">
    <property type="entry name" value="lambda repressor-like DNA-binding domains"/>
    <property type="match status" value="1"/>
</dbReference>
<dbReference type="SMART" id="SM00530">
    <property type="entry name" value="HTH_XRE"/>
    <property type="match status" value="1"/>
</dbReference>
<dbReference type="CDD" id="cd00093">
    <property type="entry name" value="HTH_XRE"/>
    <property type="match status" value="1"/>
</dbReference>
<dbReference type="PANTHER" id="PTHR46797">
    <property type="entry name" value="HTH-TYPE TRANSCRIPTIONAL REGULATOR"/>
    <property type="match status" value="1"/>
</dbReference>